<gene>
    <name evidence="2" type="ORF">SE17_42480</name>
</gene>
<dbReference type="Proteomes" id="UP000050509">
    <property type="component" value="Unassembled WGS sequence"/>
</dbReference>
<proteinExistence type="predicted"/>
<organism evidence="2 3">
    <name type="scientific">Kouleothrix aurantiaca</name>
    <dbReference type="NCBI Taxonomy" id="186479"/>
    <lineage>
        <taxon>Bacteria</taxon>
        <taxon>Bacillati</taxon>
        <taxon>Chloroflexota</taxon>
        <taxon>Chloroflexia</taxon>
        <taxon>Chloroflexales</taxon>
        <taxon>Roseiflexineae</taxon>
        <taxon>Roseiflexaceae</taxon>
        <taxon>Kouleothrix</taxon>
    </lineage>
</organism>
<feature type="region of interest" description="Disordered" evidence="1">
    <location>
        <begin position="1"/>
        <end position="21"/>
    </location>
</feature>
<evidence type="ECO:0000313" key="3">
    <source>
        <dbReference type="Proteomes" id="UP000050509"/>
    </source>
</evidence>
<comment type="caution">
    <text evidence="2">The sequence shown here is derived from an EMBL/GenBank/DDBJ whole genome shotgun (WGS) entry which is preliminary data.</text>
</comment>
<name>A0A0P9CP24_9CHLR</name>
<dbReference type="AlphaFoldDB" id="A0A0P9CP24"/>
<protein>
    <submittedName>
        <fullName evidence="2">Uncharacterized protein</fullName>
    </submittedName>
</protein>
<accession>A0A0P9CP24</accession>
<keyword evidence="3" id="KW-1185">Reference proteome</keyword>
<dbReference type="EMBL" id="LJCR01003406">
    <property type="protein sequence ID" value="KPV47376.1"/>
    <property type="molecule type" value="Genomic_DNA"/>
</dbReference>
<reference evidence="2 3" key="1">
    <citation type="submission" date="2015-09" db="EMBL/GenBank/DDBJ databases">
        <title>Draft genome sequence of Kouleothrix aurantiaca JCM 19913.</title>
        <authorList>
            <person name="Hemp J."/>
        </authorList>
    </citation>
    <scope>NUCLEOTIDE SEQUENCE [LARGE SCALE GENOMIC DNA]</scope>
    <source>
        <strain evidence="2 3">COM-B</strain>
    </source>
</reference>
<evidence type="ECO:0000256" key="1">
    <source>
        <dbReference type="SAM" id="MobiDB-lite"/>
    </source>
</evidence>
<evidence type="ECO:0000313" key="2">
    <source>
        <dbReference type="EMBL" id="KPV47376.1"/>
    </source>
</evidence>
<sequence length="203" mass="20853">QPLGPLAIDGGGGATGTFNSPDGSNLAARFNRFVVSQEPAGSQPAQPSGQPIFEGVLPGQASQFLTQLLANGPGLPTAQGYITGIRLQTDELARHAKFLADAKAAGDLAGVKRHAEHVYNLIAGSLDPKFGDLDGDGRSQNPGDGFGLLQNGAQNGYLRAAGDAATAAKNAPDASDSVKAHSEHVLICTENMQEWAVEARALA</sequence>
<feature type="non-terminal residue" evidence="2">
    <location>
        <position position="1"/>
    </location>
</feature>
<feature type="non-terminal residue" evidence="2">
    <location>
        <position position="203"/>
    </location>
</feature>